<keyword evidence="3" id="KW-1185">Reference proteome</keyword>
<proteinExistence type="predicted"/>
<accession>A0ABT9VKL3</accession>
<evidence type="ECO:0008006" key="4">
    <source>
        <dbReference type="Google" id="ProtNLM"/>
    </source>
</evidence>
<feature type="transmembrane region" description="Helical" evidence="1">
    <location>
        <begin position="7"/>
        <end position="26"/>
    </location>
</feature>
<keyword evidence="1" id="KW-1133">Transmembrane helix</keyword>
<dbReference type="Proteomes" id="UP001225646">
    <property type="component" value="Unassembled WGS sequence"/>
</dbReference>
<organism evidence="2 3">
    <name type="scientific">Aeribacillus alveayuensis</name>
    <dbReference type="NCBI Taxonomy" id="279215"/>
    <lineage>
        <taxon>Bacteria</taxon>
        <taxon>Bacillati</taxon>
        <taxon>Bacillota</taxon>
        <taxon>Bacilli</taxon>
        <taxon>Bacillales</taxon>
        <taxon>Bacillaceae</taxon>
        <taxon>Aeribacillus</taxon>
    </lineage>
</organism>
<dbReference type="InterPro" id="IPR035281">
    <property type="entry name" value="DUF5359"/>
</dbReference>
<sequence length="58" mass="6911">MKRVERIIIKLLLIHLFLLIIAQIFLKQDDVRPFLSKAIQYEGVGNMTITEWVETFHQ</sequence>
<dbReference type="Pfam" id="PF17313">
    <property type="entry name" value="DUF5359"/>
    <property type="match status" value="1"/>
</dbReference>
<evidence type="ECO:0000313" key="3">
    <source>
        <dbReference type="Proteomes" id="UP001225646"/>
    </source>
</evidence>
<dbReference type="RefSeq" id="WP_160299080.1">
    <property type="nucleotide sequence ID" value="NZ_JAUSTR010000001.1"/>
</dbReference>
<gene>
    <name evidence="2" type="ORF">J2S06_000583</name>
</gene>
<keyword evidence="1" id="KW-0812">Transmembrane</keyword>
<evidence type="ECO:0000313" key="2">
    <source>
        <dbReference type="EMBL" id="MDQ0161513.1"/>
    </source>
</evidence>
<dbReference type="EMBL" id="JAUSTR010000001">
    <property type="protein sequence ID" value="MDQ0161513.1"/>
    <property type="molecule type" value="Genomic_DNA"/>
</dbReference>
<reference evidence="2 3" key="1">
    <citation type="submission" date="2023-07" db="EMBL/GenBank/DDBJ databases">
        <title>Genomic Encyclopedia of Type Strains, Phase IV (KMG-IV): sequencing the most valuable type-strain genomes for metagenomic binning, comparative biology and taxonomic classification.</title>
        <authorList>
            <person name="Goeker M."/>
        </authorList>
    </citation>
    <scope>NUCLEOTIDE SEQUENCE [LARGE SCALE GENOMIC DNA]</scope>
    <source>
        <strain evidence="2 3">DSM 19092</strain>
    </source>
</reference>
<protein>
    <recommendedName>
        <fullName evidence="4">YpfB family protein</fullName>
    </recommendedName>
</protein>
<comment type="caution">
    <text evidence="2">The sequence shown here is derived from an EMBL/GenBank/DDBJ whole genome shotgun (WGS) entry which is preliminary data.</text>
</comment>
<name>A0ABT9VKL3_9BACI</name>
<keyword evidence="1" id="KW-0472">Membrane</keyword>
<evidence type="ECO:0000256" key="1">
    <source>
        <dbReference type="SAM" id="Phobius"/>
    </source>
</evidence>